<organism evidence="2 3">
    <name type="scientific">Seminavis robusta</name>
    <dbReference type="NCBI Taxonomy" id="568900"/>
    <lineage>
        <taxon>Eukaryota</taxon>
        <taxon>Sar</taxon>
        <taxon>Stramenopiles</taxon>
        <taxon>Ochrophyta</taxon>
        <taxon>Bacillariophyta</taxon>
        <taxon>Bacillariophyceae</taxon>
        <taxon>Bacillariophycidae</taxon>
        <taxon>Naviculales</taxon>
        <taxon>Naviculaceae</taxon>
        <taxon>Seminavis</taxon>
    </lineage>
</organism>
<comment type="caution">
    <text evidence="2">The sequence shown here is derived from an EMBL/GenBank/DDBJ whole genome shotgun (WGS) entry which is preliminary data.</text>
</comment>
<dbReference type="Proteomes" id="UP001153069">
    <property type="component" value="Unassembled WGS sequence"/>
</dbReference>
<proteinExistence type="predicted"/>
<keyword evidence="1" id="KW-0472">Membrane</keyword>
<dbReference type="EMBL" id="CAICTM010000314">
    <property type="protein sequence ID" value="CAB9507664.1"/>
    <property type="molecule type" value="Genomic_DNA"/>
</dbReference>
<gene>
    <name evidence="2" type="ORF">SEMRO_315_G115360.1</name>
</gene>
<protein>
    <submittedName>
        <fullName evidence="2">Uncharacterized protein</fullName>
    </submittedName>
</protein>
<evidence type="ECO:0000256" key="1">
    <source>
        <dbReference type="SAM" id="Phobius"/>
    </source>
</evidence>
<sequence>MASNTVGNSTNTATIAFAVGAVVASTIWLATSKQKKKPLHVSYNKPKLHWAFHILAALPTSMRRKMLLQGAAPKPPMDVVSLGSSMDDDTTTNSIGSSPYMEKKELVPGKLWRVRYQFARDLNMMGIYKSMFGWDLLDTETLLKQVPNNDEKIKEQLKQIIQDLAALQDSIGKDDDAVTQAKKVLQAGLYETQDMLVVKLDNTDGGLLLYNPCRMHEEMIQYLHTLGSSVDYIVSGSSSHTNQLPQAMAAFPSAKLICAGVAHEKCLAAGMATTTSAIIYTDGFQAAAAELAPLGVQPVHIVGDTFTQSLVLVAHGHLLDVDLSTYGNGYRYLHISDDDWNNTDDRRLSMGYFRLLYYASVANGTVAKGYLPDFRVLGCDPTSIFHKLMPEEPEPDGSSCVAMAQSLRNLLTNVKFDFVDNVHSSLEDACPADEFKQAVNGCWSWLDGKSLLEA</sequence>
<reference evidence="2" key="1">
    <citation type="submission" date="2020-06" db="EMBL/GenBank/DDBJ databases">
        <authorList>
            <consortium name="Plant Systems Biology data submission"/>
        </authorList>
    </citation>
    <scope>NUCLEOTIDE SEQUENCE</scope>
    <source>
        <strain evidence="2">D6</strain>
    </source>
</reference>
<keyword evidence="1" id="KW-0812">Transmembrane</keyword>
<feature type="transmembrane region" description="Helical" evidence="1">
    <location>
        <begin position="12"/>
        <end position="30"/>
    </location>
</feature>
<accession>A0A9N8DX98</accession>
<evidence type="ECO:0000313" key="2">
    <source>
        <dbReference type="EMBL" id="CAB9507664.1"/>
    </source>
</evidence>
<dbReference type="AlphaFoldDB" id="A0A9N8DX98"/>
<evidence type="ECO:0000313" key="3">
    <source>
        <dbReference type="Proteomes" id="UP001153069"/>
    </source>
</evidence>
<name>A0A9N8DX98_9STRA</name>
<keyword evidence="3" id="KW-1185">Reference proteome</keyword>
<keyword evidence="1" id="KW-1133">Transmembrane helix</keyword>